<evidence type="ECO:0000256" key="10">
    <source>
        <dbReference type="ARBA" id="ARBA00045588"/>
    </source>
</evidence>
<feature type="transmembrane region" description="Helical" evidence="11">
    <location>
        <begin position="256"/>
        <end position="273"/>
    </location>
</feature>
<feature type="transmembrane region" description="Helical" evidence="11">
    <location>
        <begin position="458"/>
        <end position="478"/>
    </location>
</feature>
<accession>A0AAD6R3A6</accession>
<feature type="transmembrane region" description="Helical" evidence="11">
    <location>
        <begin position="362"/>
        <end position="387"/>
    </location>
</feature>
<evidence type="ECO:0000256" key="2">
    <source>
        <dbReference type="ARBA" id="ARBA00005590"/>
    </source>
</evidence>
<keyword evidence="7 11" id="KW-1133">Transmembrane helix</keyword>
<dbReference type="GO" id="GO:0006865">
    <property type="term" value="P:amino acid transport"/>
    <property type="evidence" value="ECO:0007669"/>
    <property type="project" value="UniProtKB-KW"/>
</dbReference>
<keyword evidence="5" id="KW-0769">Symport</keyword>
<feature type="transmembrane region" description="Helical" evidence="11">
    <location>
        <begin position="213"/>
        <end position="236"/>
    </location>
</feature>
<keyword evidence="9" id="KW-0927">Auxin signaling pathway</keyword>
<gene>
    <name evidence="13" type="ORF">NC653_011850</name>
</gene>
<organism evidence="13 14">
    <name type="scientific">Populus alba x Populus x berolinensis</name>
    <dbReference type="NCBI Taxonomy" id="444605"/>
    <lineage>
        <taxon>Eukaryota</taxon>
        <taxon>Viridiplantae</taxon>
        <taxon>Streptophyta</taxon>
        <taxon>Embryophyta</taxon>
        <taxon>Tracheophyta</taxon>
        <taxon>Spermatophyta</taxon>
        <taxon>Magnoliopsida</taxon>
        <taxon>eudicotyledons</taxon>
        <taxon>Gunneridae</taxon>
        <taxon>Pentapetalae</taxon>
        <taxon>rosids</taxon>
        <taxon>fabids</taxon>
        <taxon>Malpighiales</taxon>
        <taxon>Salicaceae</taxon>
        <taxon>Saliceae</taxon>
        <taxon>Populus</taxon>
    </lineage>
</organism>
<name>A0AAD6R3A6_9ROSI</name>
<keyword evidence="6" id="KW-0029">Amino-acid transport</keyword>
<feature type="transmembrane region" description="Helical" evidence="11">
    <location>
        <begin position="516"/>
        <end position="539"/>
    </location>
</feature>
<evidence type="ECO:0000256" key="11">
    <source>
        <dbReference type="SAM" id="Phobius"/>
    </source>
</evidence>
<feature type="transmembrane region" description="Helical" evidence="11">
    <location>
        <begin position="416"/>
        <end position="437"/>
    </location>
</feature>
<dbReference type="GO" id="GO:0009734">
    <property type="term" value="P:auxin-activated signaling pathway"/>
    <property type="evidence" value="ECO:0007669"/>
    <property type="project" value="UniProtKB-KW"/>
</dbReference>
<feature type="transmembrane region" description="Helical" evidence="11">
    <location>
        <begin position="136"/>
        <end position="155"/>
    </location>
</feature>
<evidence type="ECO:0000256" key="9">
    <source>
        <dbReference type="ARBA" id="ARBA00023294"/>
    </source>
</evidence>
<dbReference type="Pfam" id="PF01490">
    <property type="entry name" value="Aa_trans"/>
    <property type="match status" value="1"/>
</dbReference>
<keyword evidence="3" id="KW-0813">Transport</keyword>
<comment type="subcellular location">
    <subcellularLocation>
        <location evidence="1">Endomembrane system</location>
        <topology evidence="1">Multi-pass membrane protein</topology>
    </subcellularLocation>
</comment>
<comment type="function">
    <text evidence="10">Carrier protein involved in proton-driven auxin influx. Mediates the formation of auxin gradient from developing leaves (site of auxin biosynthesis) to tips by contributing to the loading of auxin in vascular tissues and facilitating acropetal (base to tip) auxin transport within inner tissues of the root apex, and basipetal (tip to base) auxin transport within outer tissues of the root apex. May be involved in lateral roots and nodules formation.</text>
</comment>
<feature type="transmembrane region" description="Helical" evidence="11">
    <location>
        <begin position="484"/>
        <end position="504"/>
    </location>
</feature>
<evidence type="ECO:0000259" key="12">
    <source>
        <dbReference type="Pfam" id="PF01490"/>
    </source>
</evidence>
<comment type="similarity">
    <text evidence="2">Belongs to the amino acid/polyamine transporter 2 family. Amino acid/auxin permease (AAAP) (TC 2.A.18.1) subfamily.</text>
</comment>
<proteinExistence type="inferred from homology"/>
<feature type="transmembrane region" description="Helical" evidence="11">
    <location>
        <begin position="323"/>
        <end position="341"/>
    </location>
</feature>
<evidence type="ECO:0000256" key="7">
    <source>
        <dbReference type="ARBA" id="ARBA00022989"/>
    </source>
</evidence>
<evidence type="ECO:0000256" key="1">
    <source>
        <dbReference type="ARBA" id="ARBA00004127"/>
    </source>
</evidence>
<feature type="transmembrane region" description="Helical" evidence="11">
    <location>
        <begin position="285"/>
        <end position="303"/>
    </location>
</feature>
<dbReference type="EMBL" id="JAQIZT010000004">
    <property type="protein sequence ID" value="KAJ7001564.1"/>
    <property type="molecule type" value="Genomic_DNA"/>
</dbReference>
<dbReference type="InterPro" id="IPR013057">
    <property type="entry name" value="AA_transpt_TM"/>
</dbReference>
<evidence type="ECO:0000256" key="4">
    <source>
        <dbReference type="ARBA" id="ARBA00022692"/>
    </source>
</evidence>
<evidence type="ECO:0000313" key="13">
    <source>
        <dbReference type="EMBL" id="KAJ7001564.1"/>
    </source>
</evidence>
<dbReference type="AlphaFoldDB" id="A0AAD6R3A6"/>
<evidence type="ECO:0000256" key="3">
    <source>
        <dbReference type="ARBA" id="ARBA00022448"/>
    </source>
</evidence>
<keyword evidence="14" id="KW-1185">Reference proteome</keyword>
<dbReference type="GO" id="GO:0012505">
    <property type="term" value="C:endomembrane system"/>
    <property type="evidence" value="ECO:0007669"/>
    <property type="project" value="UniProtKB-SubCell"/>
</dbReference>
<evidence type="ECO:0000256" key="5">
    <source>
        <dbReference type="ARBA" id="ARBA00022847"/>
    </source>
</evidence>
<comment type="caution">
    <text evidence="13">The sequence shown here is derived from an EMBL/GenBank/DDBJ whole genome shotgun (WGS) entry which is preliminary data.</text>
</comment>
<keyword evidence="4 11" id="KW-0812">Transmembrane</keyword>
<evidence type="ECO:0000256" key="6">
    <source>
        <dbReference type="ARBA" id="ARBA00022970"/>
    </source>
</evidence>
<keyword evidence="8 11" id="KW-0472">Membrane</keyword>
<feature type="transmembrane region" description="Helical" evidence="11">
    <location>
        <begin position="161"/>
        <end position="182"/>
    </location>
</feature>
<dbReference type="PANTHER" id="PTHR48017">
    <property type="entry name" value="OS05G0424000 PROTEIN-RELATED"/>
    <property type="match status" value="1"/>
</dbReference>
<protein>
    <submittedName>
        <fullName evidence="13">Lysine histidine transporter-like 8</fullName>
    </submittedName>
</protein>
<sequence>MRVLYQHTAFPHSLAEGCRCHAFSALVASTNCSHENCEVVRNNQAKAKHRKVMGEIGNVEQLPLHNLPSTASGPEVSLQVINVAASSMREMQSAATSTSMGVYDSSDSSGYLSEINPQEAWLPITESRNGNTVTSVFHLLSSGIGIQALLLPVAFSTLGWAWGIICLSLAFTWQLYTIWVLVQLHESVPGIGTRYSRYLQLAIAAFGPKLGKLLAIFPVMYLSGGSCVLLIIRGAGTMELFFKMMFGGEATSEDNPLVGAGWFLVFTCMAIALAQRPNLNSISGFSLIGAVTAIAYCTLIWALPISKGRPTGVSYNSQKEESGTSEMFDVLNAIGMIALAFRGHNLGTLPSSSKCPSKKQMWRGVTLSYIIIAMCLFPVAIAGFWAYGNKIPSNGGMLTAFMQFHGHDTSKFAKGLVYLLVVINCLSSFQIYAMPVFDNLEFRYTCMKNKRCSWWVRTGFRLFFGALAFFIAVAFPFLPSLAALIGGIALPLTLAYPCFMWISIKKPRQKGHGVMWCLNLGLGCLGMVLSFLLVVAAVWNLATKGLHANFFHPE</sequence>
<feature type="domain" description="Amino acid transporter transmembrane" evidence="12">
    <location>
        <begin position="129"/>
        <end position="537"/>
    </location>
</feature>
<dbReference type="GO" id="GO:0015293">
    <property type="term" value="F:symporter activity"/>
    <property type="evidence" value="ECO:0007669"/>
    <property type="project" value="UniProtKB-KW"/>
</dbReference>
<dbReference type="Proteomes" id="UP001164929">
    <property type="component" value="Chromosome 4"/>
</dbReference>
<reference evidence="13 14" key="1">
    <citation type="journal article" date="2023" name="Mol. Ecol. Resour.">
        <title>Chromosome-level genome assembly of a triploid poplar Populus alba 'Berolinensis'.</title>
        <authorList>
            <person name="Chen S."/>
            <person name="Yu Y."/>
            <person name="Wang X."/>
            <person name="Wang S."/>
            <person name="Zhang T."/>
            <person name="Zhou Y."/>
            <person name="He R."/>
            <person name="Meng N."/>
            <person name="Wang Y."/>
            <person name="Liu W."/>
            <person name="Liu Z."/>
            <person name="Liu J."/>
            <person name="Guo Q."/>
            <person name="Huang H."/>
            <person name="Sederoff R.R."/>
            <person name="Wang G."/>
            <person name="Qu G."/>
            <person name="Chen S."/>
        </authorList>
    </citation>
    <scope>NUCLEOTIDE SEQUENCE [LARGE SCALE GENOMIC DNA]</scope>
    <source>
        <strain evidence="13">SC-2020</strain>
    </source>
</reference>
<evidence type="ECO:0000256" key="8">
    <source>
        <dbReference type="ARBA" id="ARBA00023136"/>
    </source>
</evidence>
<evidence type="ECO:0000313" key="14">
    <source>
        <dbReference type="Proteomes" id="UP001164929"/>
    </source>
</evidence>